<dbReference type="RefSeq" id="WP_024892838.1">
    <property type="nucleotide sequence ID" value="NZ_LWRZ01000204.1"/>
</dbReference>
<protein>
    <submittedName>
        <fullName evidence="1">Uncharacterized protein</fullName>
    </submittedName>
</protein>
<gene>
    <name evidence="1" type="ORF">A6P07_00385</name>
</gene>
<dbReference type="AlphaFoldDB" id="A0A1C2IPV8"/>
<sequence length="93" mass="11292">MARTYRRKNSVIHVNYVEAGMDMRSPEARVQVARLHRDGIWWMDPRNYQLHHNRSFRGRQRQAVHRFLAVGDLLEDSPVLPKHVRNVYQNHYW</sequence>
<evidence type="ECO:0000313" key="2">
    <source>
        <dbReference type="Proteomes" id="UP000094893"/>
    </source>
</evidence>
<evidence type="ECO:0000313" key="1">
    <source>
        <dbReference type="EMBL" id="OCX77310.1"/>
    </source>
</evidence>
<proteinExistence type="predicted"/>
<dbReference type="EMBL" id="LWSA01000005">
    <property type="protein sequence ID" value="OCX77310.1"/>
    <property type="molecule type" value="Genomic_DNA"/>
</dbReference>
<reference evidence="1 2" key="1">
    <citation type="journal article" date="2016" name="Int. J. Mol. Sci.">
        <title>Comparative genomics of the extreme acidophile Acidithiobacillus thiooxidans reveals intraspecific divergence and niche adaptation.</title>
        <authorList>
            <person name="Zhang X."/>
            <person name="Feng X."/>
            <person name="Tao J."/>
            <person name="Ma L."/>
            <person name="Xiao Y."/>
            <person name="Liang Y."/>
            <person name="Liu X."/>
            <person name="Yin H."/>
        </authorList>
    </citation>
    <scope>NUCLEOTIDE SEQUENCE [LARGE SCALE GENOMIC DNA]</scope>
    <source>
        <strain evidence="1 2">A02</strain>
    </source>
</reference>
<dbReference type="Proteomes" id="UP000094893">
    <property type="component" value="Unassembled WGS sequence"/>
</dbReference>
<name>A0A1C2IPV8_ACITH</name>
<accession>A0A1C2IPV8</accession>
<comment type="caution">
    <text evidence="1">The sequence shown here is derived from an EMBL/GenBank/DDBJ whole genome shotgun (WGS) entry which is preliminary data.</text>
</comment>
<organism evidence="1 2">
    <name type="scientific">Acidithiobacillus thiooxidans</name>
    <name type="common">Thiobacillus thiooxidans</name>
    <dbReference type="NCBI Taxonomy" id="930"/>
    <lineage>
        <taxon>Bacteria</taxon>
        <taxon>Pseudomonadati</taxon>
        <taxon>Pseudomonadota</taxon>
        <taxon>Acidithiobacillia</taxon>
        <taxon>Acidithiobacillales</taxon>
        <taxon>Acidithiobacillaceae</taxon>
        <taxon>Acidithiobacillus</taxon>
    </lineage>
</organism>